<protein>
    <submittedName>
        <fullName evidence="2">Secretion protein HlyD</fullName>
    </submittedName>
</protein>
<dbReference type="InterPro" id="IPR006143">
    <property type="entry name" value="RND_pump_MFP"/>
</dbReference>
<proteinExistence type="inferred from homology"/>
<comment type="similarity">
    <text evidence="1">Belongs to the membrane fusion protein (MFP) (TC 8.A.1) family.</text>
</comment>
<evidence type="ECO:0000256" key="1">
    <source>
        <dbReference type="ARBA" id="ARBA00009477"/>
    </source>
</evidence>
<dbReference type="STRING" id="1618404.UW35_C0042G0002"/>
<dbReference type="GO" id="GO:1990281">
    <property type="term" value="C:efflux pump complex"/>
    <property type="evidence" value="ECO:0007669"/>
    <property type="project" value="TreeGrafter"/>
</dbReference>
<dbReference type="EMBL" id="LCHZ01000042">
    <property type="protein sequence ID" value="KKT45156.1"/>
    <property type="molecule type" value="Genomic_DNA"/>
</dbReference>
<dbReference type="AlphaFoldDB" id="A0A0G1HCN0"/>
<dbReference type="Proteomes" id="UP000033861">
    <property type="component" value="Unassembled WGS sequence"/>
</dbReference>
<dbReference type="Gene3D" id="2.40.50.100">
    <property type="match status" value="1"/>
</dbReference>
<dbReference type="SUPFAM" id="SSF111369">
    <property type="entry name" value="HlyD-like secretion proteins"/>
    <property type="match status" value="1"/>
</dbReference>
<organism evidence="2 3">
    <name type="scientific">Candidatus Collierbacteria bacterium GW2011_GWF2_44_15</name>
    <dbReference type="NCBI Taxonomy" id="1618404"/>
    <lineage>
        <taxon>Bacteria</taxon>
        <taxon>Candidatus Collieribacteriota</taxon>
    </lineage>
</organism>
<sequence length="323" mass="35956">MWFVTTANAKRAEANLYTVKKQDLSEILLLSGEVDAEEKVSLRFQTSGLLTWVGVKEGDWVKKYQVLASLDKRDLQNRMSQLLNTYSKTRWDFEQAQDDNQNWETTGMTDEARRAVKRSLDKYQFDLNNSVLSVESQALSLKYASLWTPIEGIVTGVDAPLAGQNITPATATFDVINPKTVYFSATADQTEIVAFSSGMQGKVILDSFPDVELNGKILSVSFIPKTGEASTVYELKIGLDTGELSEKIKMGMTGDAEFVLKEIKDVLVIPESYLTKEKDKYTVTVVLAGKKVIKEVTIGESVEGMVEITEGLNEKDIIYNQSK</sequence>
<dbReference type="Gene3D" id="2.40.420.20">
    <property type="match status" value="1"/>
</dbReference>
<dbReference type="PANTHER" id="PTHR30469:SF33">
    <property type="entry name" value="SLR1207 PROTEIN"/>
    <property type="match status" value="1"/>
</dbReference>
<accession>A0A0G1HCN0</accession>
<dbReference type="GO" id="GO:0015562">
    <property type="term" value="F:efflux transmembrane transporter activity"/>
    <property type="evidence" value="ECO:0007669"/>
    <property type="project" value="TreeGrafter"/>
</dbReference>
<name>A0A0G1HCN0_9BACT</name>
<gene>
    <name evidence="2" type="ORF">UW35_C0042G0002</name>
</gene>
<dbReference type="PANTHER" id="PTHR30469">
    <property type="entry name" value="MULTIDRUG RESISTANCE PROTEIN MDTA"/>
    <property type="match status" value="1"/>
</dbReference>
<evidence type="ECO:0000313" key="3">
    <source>
        <dbReference type="Proteomes" id="UP000033861"/>
    </source>
</evidence>
<evidence type="ECO:0000313" key="2">
    <source>
        <dbReference type="EMBL" id="KKT45156.1"/>
    </source>
</evidence>
<reference evidence="2 3" key="1">
    <citation type="journal article" date="2015" name="Nature">
        <title>rRNA introns, odd ribosomes, and small enigmatic genomes across a large radiation of phyla.</title>
        <authorList>
            <person name="Brown C.T."/>
            <person name="Hug L.A."/>
            <person name="Thomas B.C."/>
            <person name="Sharon I."/>
            <person name="Castelle C.J."/>
            <person name="Singh A."/>
            <person name="Wilkins M.J."/>
            <person name="Williams K.H."/>
            <person name="Banfield J.F."/>
        </authorList>
    </citation>
    <scope>NUCLEOTIDE SEQUENCE [LARGE SCALE GENOMIC DNA]</scope>
</reference>
<dbReference type="Gene3D" id="2.40.30.170">
    <property type="match status" value="1"/>
</dbReference>
<dbReference type="NCBIfam" id="TIGR01730">
    <property type="entry name" value="RND_mfp"/>
    <property type="match status" value="1"/>
</dbReference>
<comment type="caution">
    <text evidence="2">The sequence shown here is derived from an EMBL/GenBank/DDBJ whole genome shotgun (WGS) entry which is preliminary data.</text>
</comment>